<dbReference type="Proteomes" id="UP000222768">
    <property type="component" value="Unassembled WGS sequence"/>
</dbReference>
<reference evidence="3" key="1">
    <citation type="submission" date="2017-09" db="EMBL/GenBank/DDBJ databases">
        <title>FDA dAtabase for Regulatory Grade micrObial Sequences (FDA-ARGOS): Supporting development and validation of Infectious Disease Dx tests.</title>
        <authorList>
            <person name="Minogue T."/>
            <person name="Wolcott M."/>
            <person name="Wasieloski L."/>
            <person name="Aguilar W."/>
            <person name="Moore D."/>
            <person name="Tallon L."/>
            <person name="Sadzewicz L."/>
            <person name="Ott S."/>
            <person name="Zhao X."/>
            <person name="Nagaraj S."/>
            <person name="Vavikolanu K."/>
            <person name="Aluvathingal J."/>
            <person name="Nadendla S."/>
            <person name="Sichtig H."/>
        </authorList>
    </citation>
    <scope>NUCLEOTIDE SEQUENCE [LARGE SCALE GENOMIC DNA]</scope>
    <source>
        <strain evidence="3">FDAARGOS_404</strain>
    </source>
</reference>
<name>A0A855ETZ7_9ENTR</name>
<feature type="transmembrane region" description="Helical" evidence="1">
    <location>
        <begin position="44"/>
        <end position="60"/>
    </location>
</feature>
<feature type="transmembrane region" description="Helical" evidence="1">
    <location>
        <begin position="21"/>
        <end position="38"/>
    </location>
</feature>
<organism evidence="2 3">
    <name type="scientific">Leclercia adecarboxylata</name>
    <dbReference type="NCBI Taxonomy" id="83655"/>
    <lineage>
        <taxon>Bacteria</taxon>
        <taxon>Pseudomonadati</taxon>
        <taxon>Pseudomonadota</taxon>
        <taxon>Gammaproteobacteria</taxon>
        <taxon>Enterobacterales</taxon>
        <taxon>Enterobacteriaceae</taxon>
        <taxon>Leclercia</taxon>
    </lineage>
</organism>
<keyword evidence="1" id="KW-0472">Membrane</keyword>
<dbReference type="AlphaFoldDB" id="A0A855ETZ7"/>
<evidence type="ECO:0000313" key="3">
    <source>
        <dbReference type="Proteomes" id="UP000222768"/>
    </source>
</evidence>
<accession>A0A855ETZ7</accession>
<evidence type="ECO:0000256" key="1">
    <source>
        <dbReference type="SAM" id="Phobius"/>
    </source>
</evidence>
<comment type="caution">
    <text evidence="2">The sequence shown here is derived from an EMBL/GenBank/DDBJ whole genome shotgun (WGS) entry which is preliminary data.</text>
</comment>
<dbReference type="RefSeq" id="WP_032612189.1">
    <property type="nucleotide sequence ID" value="NZ_CP083630.1"/>
</dbReference>
<gene>
    <name evidence="2" type="ORF">CRX53_13835</name>
</gene>
<proteinExistence type="predicted"/>
<protein>
    <submittedName>
        <fullName evidence="2">Uncharacterized protein</fullName>
    </submittedName>
</protein>
<keyword evidence="1" id="KW-1133">Transmembrane helix</keyword>
<sequence length="84" mass="8968">MDALNMLRGMTGNISLSRTQAALGFLVSSCVVAWQAYQGTLSEVVFGLYFGFCTAGYLGAKKLSGDKDIKEQQIDAGMNPGEKP</sequence>
<evidence type="ECO:0000313" key="2">
    <source>
        <dbReference type="EMBL" id="PHH04962.1"/>
    </source>
</evidence>
<dbReference type="EMBL" id="PDLK01000002">
    <property type="protein sequence ID" value="PHH04962.1"/>
    <property type="molecule type" value="Genomic_DNA"/>
</dbReference>
<keyword evidence="1" id="KW-0812">Transmembrane</keyword>